<dbReference type="PROSITE" id="PS51352">
    <property type="entry name" value="THIOREDOXIN_2"/>
    <property type="match status" value="4"/>
</dbReference>
<dbReference type="PANTHER" id="PTHR18929">
    <property type="entry name" value="PROTEIN DISULFIDE ISOMERASE"/>
    <property type="match status" value="1"/>
</dbReference>
<evidence type="ECO:0000313" key="10">
    <source>
        <dbReference type="EMBL" id="CAK9085065.1"/>
    </source>
</evidence>
<evidence type="ECO:0000256" key="2">
    <source>
        <dbReference type="ARBA" id="ARBA00004319"/>
    </source>
</evidence>
<keyword evidence="7" id="KW-0676">Redox-active center</keyword>
<feature type="domain" description="Thioredoxin" evidence="9">
    <location>
        <begin position="900"/>
        <end position="1014"/>
    </location>
</feature>
<accession>A0ABP0QA06</accession>
<evidence type="ECO:0000256" key="3">
    <source>
        <dbReference type="ARBA" id="ARBA00006347"/>
    </source>
</evidence>
<dbReference type="SUPFAM" id="SSF52833">
    <property type="entry name" value="Thioredoxin-like"/>
    <property type="match status" value="4"/>
</dbReference>
<gene>
    <name evidence="10" type="ORF">CCMP2556_LOCUS41322</name>
</gene>
<keyword evidence="11" id="KW-1185">Reference proteome</keyword>
<dbReference type="InterPro" id="IPR013766">
    <property type="entry name" value="Thioredoxin_domain"/>
</dbReference>
<evidence type="ECO:0000256" key="1">
    <source>
        <dbReference type="ARBA" id="ARBA00001182"/>
    </source>
</evidence>
<dbReference type="Gene3D" id="3.40.30.10">
    <property type="entry name" value="Glutaredoxin"/>
    <property type="match status" value="4"/>
</dbReference>
<evidence type="ECO:0000256" key="7">
    <source>
        <dbReference type="ARBA" id="ARBA00023284"/>
    </source>
</evidence>
<evidence type="ECO:0000256" key="4">
    <source>
        <dbReference type="ARBA" id="ARBA00012723"/>
    </source>
</evidence>
<evidence type="ECO:0000313" key="11">
    <source>
        <dbReference type="Proteomes" id="UP001642484"/>
    </source>
</evidence>
<comment type="catalytic activity">
    <reaction evidence="1">
        <text>Catalyzes the rearrangement of -S-S- bonds in proteins.</text>
        <dbReference type="EC" id="5.3.4.1"/>
    </reaction>
</comment>
<feature type="signal peptide" evidence="8">
    <location>
        <begin position="1"/>
        <end position="18"/>
    </location>
</feature>
<evidence type="ECO:0000256" key="8">
    <source>
        <dbReference type="SAM" id="SignalP"/>
    </source>
</evidence>
<evidence type="ECO:0000256" key="6">
    <source>
        <dbReference type="ARBA" id="ARBA00023235"/>
    </source>
</evidence>
<comment type="caution">
    <text evidence="10">The sequence shown here is derived from an EMBL/GenBank/DDBJ whole genome shotgun (WGS) entry which is preliminary data.</text>
</comment>
<protein>
    <recommendedName>
        <fullName evidence="4">protein disulfide-isomerase</fullName>
        <ecNumber evidence="4">5.3.4.1</ecNumber>
    </recommendedName>
</protein>
<reference evidence="10 11" key="1">
    <citation type="submission" date="2024-02" db="EMBL/GenBank/DDBJ databases">
        <authorList>
            <person name="Chen Y."/>
            <person name="Shah S."/>
            <person name="Dougan E. K."/>
            <person name="Thang M."/>
            <person name="Chan C."/>
        </authorList>
    </citation>
    <scope>NUCLEOTIDE SEQUENCE [LARGE SCALE GENOMIC DNA]</scope>
</reference>
<keyword evidence="8" id="KW-0732">Signal</keyword>
<feature type="domain" description="Thioredoxin" evidence="9">
    <location>
        <begin position="748"/>
        <end position="897"/>
    </location>
</feature>
<keyword evidence="5" id="KW-0256">Endoplasmic reticulum</keyword>
<comment type="similarity">
    <text evidence="3">Belongs to the protein disulfide isomerase family.</text>
</comment>
<keyword evidence="6" id="KW-0413">Isomerase</keyword>
<feature type="chain" id="PRO_5045708755" description="protein disulfide-isomerase" evidence="8">
    <location>
        <begin position="19"/>
        <end position="1021"/>
    </location>
</feature>
<dbReference type="EC" id="5.3.4.1" evidence="4"/>
<dbReference type="Proteomes" id="UP001642484">
    <property type="component" value="Unassembled WGS sequence"/>
</dbReference>
<dbReference type="PROSITE" id="PS00194">
    <property type="entry name" value="THIOREDOXIN_1"/>
    <property type="match status" value="2"/>
</dbReference>
<comment type="subcellular location">
    <subcellularLocation>
        <location evidence="2">Endoplasmic reticulum lumen</location>
    </subcellularLocation>
</comment>
<dbReference type="PANTHER" id="PTHR18929:SF132">
    <property type="entry name" value="PROTEIN DISULFIDE-ISOMERASE A3"/>
    <property type="match status" value="1"/>
</dbReference>
<dbReference type="InterPro" id="IPR036249">
    <property type="entry name" value="Thioredoxin-like_sf"/>
</dbReference>
<dbReference type="EMBL" id="CAXAMN010024251">
    <property type="protein sequence ID" value="CAK9085065.1"/>
    <property type="molecule type" value="Genomic_DNA"/>
</dbReference>
<evidence type="ECO:0000259" key="9">
    <source>
        <dbReference type="PROSITE" id="PS51352"/>
    </source>
</evidence>
<organism evidence="10 11">
    <name type="scientific">Durusdinium trenchii</name>
    <dbReference type="NCBI Taxonomy" id="1381693"/>
    <lineage>
        <taxon>Eukaryota</taxon>
        <taxon>Sar</taxon>
        <taxon>Alveolata</taxon>
        <taxon>Dinophyceae</taxon>
        <taxon>Suessiales</taxon>
        <taxon>Symbiodiniaceae</taxon>
        <taxon>Durusdinium</taxon>
    </lineage>
</organism>
<feature type="domain" description="Thioredoxin" evidence="9">
    <location>
        <begin position="20"/>
        <end position="134"/>
    </location>
</feature>
<sequence length="1021" mass="113300">MAVLLRLLLAICWPVALGNVKLGKHIVKYTEEKLNYVLSQADRPPIFLEIFSPTCPACQAIAPRMNAAASRLRAETEIKVVALDGTQAEQTMQKLGAKEFPALFFLGANHTARLDLQRADTAAAIVHWATRLAAPAVRQVAAAELPPCTGAPQLVLRAPSMVPAFQSIAEEHKLHFEAFWITTGGPATAAIRHAHQADATFTWSDLTADTLDEEGERFEQLVKESLLPAVIMVDEPKKAMKMIESQQDAVLLWLVLNGTSSEACDQSCSAGGETGQALETHVAPWRAVLDEGVRLYRAEAKSKSSCLVLAVDLARFPTFVEQELYAWSAPTLVAQRFRHGPRYLFSENGTLPETGRDLADWLGSLMRRSPKQLSEKPVSETSQKLWQKVVNVNLEEALRAEPVTLLYSFKSPDSISSDEEVIEFEDEMEALDALAEWLNKSCARPPRLAALDVRKNEVPLGLYAAASIGGLSAPSLYLIESDVEKKSVGIRWAGEIHEFEGDQKKGALEKSTTLLRAKLNQILPWVLEHSRRYRALSVPETFEPEQGGAFRSQEAPVLELGNEKELQQLLERNVTGYMEFFSPSCGACKKFAPTYESAARKAPNFTFARVDCSTPDGERSCNKHGIDKYPSLFLMQGGRLEKYPGGPKRHQLLEYLETQTSPPWRDFQSQEEAIAFAKTKRLLLWAGDRNANFEAVLTAANEMRQQVSLGKVDADKESLSLLAPSRKEVAYQGPYQPEDLQLWLAEQLVRSAPIPPETETQASSSPVRTVVGANFRQKVFKPLEEGKHVLLEVYAPWCGHCKKLAPIYEQFAQKMQDEGRPLVVAKLDGDANGIPFAGFDYTGFPTLFYLSPSSEQITKVSERTLEGLVSFVTKMGVSKPGEASKPSLSQLLSQFRSEEPPAKQTSPVRTVVLSNFVDVVFHEQKHCLLMLYDQKCPHCMRMMPELEAFAQELKRIVVVAKMDGTKNDLPMTGFEVKGFPTLFFIEAGHKEPSMTQIGSNALVATKRLLEAKGLLKEKVEL</sequence>
<dbReference type="Pfam" id="PF00085">
    <property type="entry name" value="Thioredoxin"/>
    <property type="match status" value="4"/>
</dbReference>
<dbReference type="InterPro" id="IPR017937">
    <property type="entry name" value="Thioredoxin_CS"/>
</dbReference>
<feature type="domain" description="Thioredoxin" evidence="9">
    <location>
        <begin position="544"/>
        <end position="661"/>
    </location>
</feature>
<name>A0ABP0QA06_9DINO</name>
<evidence type="ECO:0000256" key="5">
    <source>
        <dbReference type="ARBA" id="ARBA00022824"/>
    </source>
</evidence>
<proteinExistence type="inferred from homology"/>
<dbReference type="CDD" id="cd02961">
    <property type="entry name" value="PDI_a_family"/>
    <property type="match status" value="1"/>
</dbReference>